<dbReference type="InterPro" id="IPR023271">
    <property type="entry name" value="Aquaporin-like"/>
</dbReference>
<dbReference type="SUPFAM" id="SSF81338">
    <property type="entry name" value="Aquaporin-like"/>
    <property type="match status" value="2"/>
</dbReference>
<feature type="transmembrane region" description="Helical" evidence="7">
    <location>
        <begin position="226"/>
        <end position="246"/>
    </location>
</feature>
<evidence type="ECO:0000256" key="2">
    <source>
        <dbReference type="ARBA" id="ARBA00022448"/>
    </source>
</evidence>
<protein>
    <recommendedName>
        <fullName evidence="9">Aquaporin</fullName>
    </recommendedName>
</protein>
<evidence type="ECO:0000256" key="3">
    <source>
        <dbReference type="ARBA" id="ARBA00022692"/>
    </source>
</evidence>
<keyword evidence="4 7" id="KW-1133">Transmembrane helix</keyword>
<feature type="transmembrane region" description="Helical" evidence="7">
    <location>
        <begin position="47"/>
        <end position="64"/>
    </location>
</feature>
<dbReference type="AlphaFoldDB" id="A0A7S2FMK1"/>
<feature type="transmembrane region" description="Helical" evidence="7">
    <location>
        <begin position="85"/>
        <end position="106"/>
    </location>
</feature>
<dbReference type="PRINTS" id="PR00783">
    <property type="entry name" value="MINTRINSICP"/>
</dbReference>
<feature type="transmembrane region" description="Helical" evidence="7">
    <location>
        <begin position="349"/>
        <end position="372"/>
    </location>
</feature>
<keyword evidence="2 6" id="KW-0813">Transport</keyword>
<dbReference type="GO" id="GO:0015267">
    <property type="term" value="F:channel activity"/>
    <property type="evidence" value="ECO:0007669"/>
    <property type="project" value="InterPro"/>
</dbReference>
<name>A0A7S2FMK1_9EUKA</name>
<dbReference type="PANTHER" id="PTHR45724:SF13">
    <property type="entry name" value="AQUAPORIN NIP1-1-RELATED"/>
    <property type="match status" value="1"/>
</dbReference>
<dbReference type="InterPro" id="IPR034294">
    <property type="entry name" value="Aquaporin_transptr"/>
</dbReference>
<feature type="transmembrane region" description="Helical" evidence="7">
    <location>
        <begin position="126"/>
        <end position="146"/>
    </location>
</feature>
<feature type="transmembrane region" description="Helical" evidence="7">
    <location>
        <begin position="467"/>
        <end position="488"/>
    </location>
</feature>
<sequence>MQLTGSVYDNNALMPPLPATIGLGSKLCMEFLGTFMLCFTTASVRTWNAPLAIGGVLMCAIYAGRHISGAHYNPAVSIAVWLRGHLELITLLAYMPTQLIAAWIAGDVAKIFVGPSIGHPVVASDAGWGALTVEFVLTFALCHTFLHVTTMAKQANNSYFGLAIGSTVLSGGISVGDTSGGAFNPAVGVLALVKSTSLEPILATPSVDEARNLMMSLTQEFIDNRIWVYFAGPLAGGVCAGLAFRLTYPSEAPQPTATKMKQAPEAIAPFIIEFVGTLLLCFTVATASSASNVASALAPASVGAMLMAQVYAGEATSGAHYNPAVTFAVFARHAMVMSGDNRFSLARGLGYVLSQLLGVGVAICVLVLATSIQPGHPEPTSTTSSSLALASETLGTFFLVTVVLQTTTSAQTTGNSYFGLAIGGTVASMGQTIGGLSGGAFNPAVGLLELSSAVDVRLRALVDAYSWVYTAGPLLGGLLASLMFRLVATNEFTPQSTAML</sequence>
<dbReference type="InterPro" id="IPR022357">
    <property type="entry name" value="MIP_CS"/>
</dbReference>
<feature type="transmembrane region" description="Helical" evidence="7">
    <location>
        <begin position="384"/>
        <end position="404"/>
    </location>
</feature>
<dbReference type="GO" id="GO:0016020">
    <property type="term" value="C:membrane"/>
    <property type="evidence" value="ECO:0007669"/>
    <property type="project" value="UniProtKB-SubCell"/>
</dbReference>
<organism evidence="8">
    <name type="scientific">Haptolina brevifila</name>
    <dbReference type="NCBI Taxonomy" id="156173"/>
    <lineage>
        <taxon>Eukaryota</taxon>
        <taxon>Haptista</taxon>
        <taxon>Haptophyta</taxon>
        <taxon>Prymnesiophyceae</taxon>
        <taxon>Prymnesiales</taxon>
        <taxon>Prymnesiaceae</taxon>
        <taxon>Haptolina</taxon>
    </lineage>
</organism>
<feature type="transmembrane region" description="Helical" evidence="7">
    <location>
        <begin position="266"/>
        <end position="286"/>
    </location>
</feature>
<accession>A0A7S2FMK1</accession>
<proteinExistence type="inferred from homology"/>
<evidence type="ECO:0000256" key="6">
    <source>
        <dbReference type="RuleBase" id="RU000477"/>
    </source>
</evidence>
<evidence type="ECO:0000256" key="5">
    <source>
        <dbReference type="ARBA" id="ARBA00023136"/>
    </source>
</evidence>
<evidence type="ECO:0000313" key="8">
    <source>
        <dbReference type="EMBL" id="CAD9404066.1"/>
    </source>
</evidence>
<dbReference type="EMBL" id="HBGU01006240">
    <property type="protein sequence ID" value="CAD9404066.1"/>
    <property type="molecule type" value="Transcribed_RNA"/>
</dbReference>
<evidence type="ECO:0000256" key="1">
    <source>
        <dbReference type="ARBA" id="ARBA00004141"/>
    </source>
</evidence>
<dbReference type="PROSITE" id="PS00221">
    <property type="entry name" value="MIP"/>
    <property type="match status" value="2"/>
</dbReference>
<comment type="subcellular location">
    <subcellularLocation>
        <location evidence="1">Membrane</location>
        <topology evidence="1">Multi-pass membrane protein</topology>
    </subcellularLocation>
</comment>
<dbReference type="PANTHER" id="PTHR45724">
    <property type="entry name" value="AQUAPORIN NIP2-1"/>
    <property type="match status" value="1"/>
</dbReference>
<evidence type="ECO:0000256" key="7">
    <source>
        <dbReference type="SAM" id="Phobius"/>
    </source>
</evidence>
<evidence type="ECO:0008006" key="9">
    <source>
        <dbReference type="Google" id="ProtNLM"/>
    </source>
</evidence>
<comment type="similarity">
    <text evidence="6">Belongs to the MIP/aquaporin (TC 1.A.8) family.</text>
</comment>
<feature type="transmembrane region" description="Helical" evidence="7">
    <location>
        <begin position="416"/>
        <end position="441"/>
    </location>
</feature>
<gene>
    <name evidence="8" type="ORF">CBRE1094_LOCUS3408</name>
</gene>
<evidence type="ECO:0000256" key="4">
    <source>
        <dbReference type="ARBA" id="ARBA00022989"/>
    </source>
</evidence>
<dbReference type="Gene3D" id="1.20.1080.10">
    <property type="entry name" value="Glycerol uptake facilitator protein"/>
    <property type="match status" value="2"/>
</dbReference>
<reference evidence="8" key="1">
    <citation type="submission" date="2021-01" db="EMBL/GenBank/DDBJ databases">
        <authorList>
            <person name="Corre E."/>
            <person name="Pelletier E."/>
            <person name="Niang G."/>
            <person name="Scheremetjew M."/>
            <person name="Finn R."/>
            <person name="Kale V."/>
            <person name="Holt S."/>
            <person name="Cochrane G."/>
            <person name="Meng A."/>
            <person name="Brown T."/>
            <person name="Cohen L."/>
        </authorList>
    </citation>
    <scope>NUCLEOTIDE SEQUENCE</scope>
    <source>
        <strain evidence="8">UTEX LB 985</strain>
    </source>
</reference>
<dbReference type="Pfam" id="PF00230">
    <property type="entry name" value="MIP"/>
    <property type="match status" value="2"/>
</dbReference>
<dbReference type="InterPro" id="IPR000425">
    <property type="entry name" value="MIP"/>
</dbReference>
<keyword evidence="3 6" id="KW-0812">Transmembrane</keyword>
<keyword evidence="5 7" id="KW-0472">Membrane</keyword>